<proteinExistence type="inferred from homology"/>
<dbReference type="FunFam" id="3.30.420.40:FF:000007">
    <property type="entry name" value="Glycerol kinase"/>
    <property type="match status" value="1"/>
</dbReference>
<feature type="domain" description="Carbohydrate kinase FGGY C-terminal" evidence="13">
    <location>
        <begin position="268"/>
        <end position="455"/>
    </location>
</feature>
<dbReference type="InterPro" id="IPR018483">
    <property type="entry name" value="Carb_kinase_FGGY_CS"/>
</dbReference>
<feature type="binding site" evidence="10">
    <location>
        <position position="251"/>
    </location>
    <ligand>
        <name>glycerol</name>
        <dbReference type="ChEBI" id="CHEBI:17754"/>
    </ligand>
</feature>
<evidence type="ECO:0000256" key="5">
    <source>
        <dbReference type="ARBA" id="ARBA00022777"/>
    </source>
</evidence>
<comment type="catalytic activity">
    <reaction evidence="8 10">
        <text>glycerol + ATP = sn-glycerol 3-phosphate + ADP + H(+)</text>
        <dbReference type="Rhea" id="RHEA:21644"/>
        <dbReference type="ChEBI" id="CHEBI:15378"/>
        <dbReference type="ChEBI" id="CHEBI:17754"/>
        <dbReference type="ChEBI" id="CHEBI:30616"/>
        <dbReference type="ChEBI" id="CHEBI:57597"/>
        <dbReference type="ChEBI" id="CHEBI:456216"/>
        <dbReference type="EC" id="2.7.1.30"/>
    </reaction>
</comment>
<feature type="binding site" evidence="10">
    <location>
        <position position="134"/>
    </location>
    <ligand>
        <name>sn-glycerol 3-phosphate</name>
        <dbReference type="ChEBI" id="CHEBI:57597"/>
    </ligand>
</feature>
<dbReference type="GO" id="GO:0004370">
    <property type="term" value="F:glycerol kinase activity"/>
    <property type="evidence" value="ECO:0007669"/>
    <property type="project" value="UniProtKB-UniRule"/>
</dbReference>
<dbReference type="PATRIC" id="fig|1224163.3.peg.2429"/>
<dbReference type="UniPathway" id="UPA00618">
    <property type="reaction ID" value="UER00672"/>
</dbReference>
<evidence type="ECO:0000313" key="15">
    <source>
        <dbReference type="Proteomes" id="UP000015388"/>
    </source>
</evidence>
<dbReference type="FunFam" id="3.30.420.40:FF:000008">
    <property type="entry name" value="Glycerol kinase"/>
    <property type="match status" value="1"/>
</dbReference>
<dbReference type="PANTHER" id="PTHR10196:SF69">
    <property type="entry name" value="GLYCEROL KINASE"/>
    <property type="match status" value="1"/>
</dbReference>
<feature type="binding site" evidence="10">
    <location>
        <position position="273"/>
    </location>
    <ligand>
        <name>ADP</name>
        <dbReference type="ChEBI" id="CHEBI:456216"/>
    </ligand>
</feature>
<dbReference type="OrthoDB" id="9805576at2"/>
<dbReference type="HAMAP" id="MF_00186">
    <property type="entry name" value="Glycerol_kin"/>
    <property type="match status" value="1"/>
</dbReference>
<feature type="binding site" evidence="10">
    <location>
        <position position="18"/>
    </location>
    <ligand>
        <name>ATP</name>
        <dbReference type="ChEBI" id="CHEBI:30616"/>
    </ligand>
</feature>
<keyword evidence="15" id="KW-1185">Reference proteome</keyword>
<dbReference type="GO" id="GO:0005829">
    <property type="term" value="C:cytosol"/>
    <property type="evidence" value="ECO:0007669"/>
    <property type="project" value="TreeGrafter"/>
</dbReference>
<dbReference type="InterPro" id="IPR043129">
    <property type="entry name" value="ATPase_NBD"/>
</dbReference>
<feature type="binding site" evidence="10">
    <location>
        <position position="88"/>
    </location>
    <ligand>
        <name>sn-glycerol 3-phosphate</name>
        <dbReference type="ChEBI" id="CHEBI:57597"/>
    </ligand>
</feature>
<gene>
    <name evidence="10 14" type="primary">glpK</name>
    <name evidence="14" type="ORF">B841_12025</name>
</gene>
<dbReference type="PANTHER" id="PTHR10196">
    <property type="entry name" value="SUGAR KINASE"/>
    <property type="match status" value="1"/>
</dbReference>
<name>S5SXL1_9CORY</name>
<evidence type="ECO:0000256" key="10">
    <source>
        <dbReference type="HAMAP-Rule" id="MF_00186"/>
    </source>
</evidence>
<feature type="binding site" evidence="10">
    <location>
        <position position="134"/>
    </location>
    <ligand>
        <name>glycerol</name>
        <dbReference type="ChEBI" id="CHEBI:17754"/>
    </ligand>
</feature>
<evidence type="ECO:0000256" key="9">
    <source>
        <dbReference type="ARBA" id="ARBA00054633"/>
    </source>
</evidence>
<dbReference type="Pfam" id="PF02782">
    <property type="entry name" value="FGGY_C"/>
    <property type="match status" value="1"/>
</dbReference>
<dbReference type="EC" id="2.7.1.30" evidence="10"/>
<evidence type="ECO:0000256" key="2">
    <source>
        <dbReference type="ARBA" id="ARBA00009156"/>
    </source>
</evidence>
<feature type="binding site" evidence="10">
    <location>
        <position position="418"/>
    </location>
    <ligand>
        <name>ADP</name>
        <dbReference type="ChEBI" id="CHEBI:456216"/>
    </ligand>
</feature>
<feature type="binding site" evidence="10">
    <location>
        <position position="321"/>
    </location>
    <ligand>
        <name>ATP</name>
        <dbReference type="ChEBI" id="CHEBI:30616"/>
    </ligand>
</feature>
<dbReference type="NCBIfam" id="TIGR01311">
    <property type="entry name" value="glycerol_kin"/>
    <property type="match status" value="1"/>
</dbReference>
<dbReference type="PIRSF" id="PIRSF000538">
    <property type="entry name" value="GlpK"/>
    <property type="match status" value="1"/>
</dbReference>
<dbReference type="CDD" id="cd07769">
    <property type="entry name" value="ASKHA_NBD_FGGY_GK"/>
    <property type="match status" value="1"/>
</dbReference>
<comment type="similarity">
    <text evidence="2 10 11">Belongs to the FGGY kinase family.</text>
</comment>
<evidence type="ECO:0000256" key="11">
    <source>
        <dbReference type="RuleBase" id="RU003733"/>
    </source>
</evidence>
<dbReference type="SUPFAM" id="SSF53067">
    <property type="entry name" value="Actin-like ATPase domain"/>
    <property type="match status" value="2"/>
</dbReference>
<feature type="binding site" evidence="10">
    <location>
        <position position="17"/>
    </location>
    <ligand>
        <name>ATP</name>
        <dbReference type="ChEBI" id="CHEBI:30616"/>
    </ligand>
</feature>
<evidence type="ECO:0000256" key="3">
    <source>
        <dbReference type="ARBA" id="ARBA00022679"/>
    </source>
</evidence>
<dbReference type="InterPro" id="IPR018485">
    <property type="entry name" value="FGGY_C"/>
</dbReference>
<dbReference type="Pfam" id="PF00370">
    <property type="entry name" value="FGGY_N"/>
    <property type="match status" value="1"/>
</dbReference>
<dbReference type="STRING" id="1224163.B841_12025"/>
<dbReference type="GO" id="GO:0019563">
    <property type="term" value="P:glycerol catabolic process"/>
    <property type="evidence" value="ECO:0007669"/>
    <property type="project" value="UniProtKB-UniRule"/>
</dbReference>
<dbReference type="EMBL" id="CP003924">
    <property type="protein sequence ID" value="AGS35877.1"/>
    <property type="molecule type" value="Genomic_DNA"/>
</dbReference>
<keyword evidence="5 10" id="KW-0418">Kinase</keyword>
<dbReference type="HOGENOM" id="CLU_009281_2_3_11"/>
<comment type="pathway">
    <text evidence="1 10">Polyol metabolism; glycerol degradation via glycerol kinase pathway; sn-glycerol 3-phosphate from glycerol: step 1/1.</text>
</comment>
<dbReference type="KEGG" id="cmd:B841_12025"/>
<dbReference type="GO" id="GO:0006072">
    <property type="term" value="P:glycerol-3-phosphate metabolic process"/>
    <property type="evidence" value="ECO:0007669"/>
    <property type="project" value="InterPro"/>
</dbReference>
<protein>
    <recommendedName>
        <fullName evidence="10">Glycerol kinase</fullName>
        <ecNumber evidence="10">2.7.1.30</ecNumber>
    </recommendedName>
    <alternativeName>
        <fullName evidence="10">ATP:glycerol 3-phosphotransferase</fullName>
    </alternativeName>
    <alternativeName>
        <fullName evidence="10">Glycerokinase</fullName>
        <shortName evidence="10">GK</shortName>
    </alternativeName>
</protein>
<evidence type="ECO:0000259" key="12">
    <source>
        <dbReference type="Pfam" id="PF00370"/>
    </source>
</evidence>
<feature type="binding site" evidence="10">
    <location>
        <position position="88"/>
    </location>
    <ligand>
        <name>glycerol</name>
        <dbReference type="ChEBI" id="CHEBI:17754"/>
    </ligand>
</feature>
<keyword evidence="3 10" id="KW-0808">Transferase</keyword>
<evidence type="ECO:0000256" key="1">
    <source>
        <dbReference type="ARBA" id="ARBA00005190"/>
    </source>
</evidence>
<accession>S5SXL1</accession>
<comment type="activity regulation">
    <text evidence="10">Inhibited by fructose 1,6-bisphosphate (FBP).</text>
</comment>
<dbReference type="Gene3D" id="3.30.420.40">
    <property type="match status" value="2"/>
</dbReference>
<dbReference type="PROSITE" id="PS00445">
    <property type="entry name" value="FGGY_KINASES_2"/>
    <property type="match status" value="1"/>
</dbReference>
<feature type="binding site" evidence="10">
    <location>
        <position position="21"/>
    </location>
    <ligand>
        <name>ADP</name>
        <dbReference type="ChEBI" id="CHEBI:456216"/>
    </ligand>
</feature>
<feature type="binding site" evidence="10">
    <location>
        <position position="17"/>
    </location>
    <ligand>
        <name>sn-glycerol 3-phosphate</name>
        <dbReference type="ChEBI" id="CHEBI:57597"/>
    </ligand>
</feature>
<comment type="function">
    <text evidence="9 10">Key enzyme in the regulation of glycerol uptake and metabolism. Catalyzes the phosphorylation of glycerol to yield sn-glycerol 3-phosphate.</text>
</comment>
<feature type="binding site" evidence="10">
    <location>
        <position position="252"/>
    </location>
    <ligand>
        <name>glycerol</name>
        <dbReference type="ChEBI" id="CHEBI:17754"/>
    </ligand>
</feature>
<keyword evidence="4 10" id="KW-0547">Nucleotide-binding</keyword>
<evidence type="ECO:0000259" key="13">
    <source>
        <dbReference type="Pfam" id="PF02782"/>
    </source>
</evidence>
<reference evidence="14 15" key="1">
    <citation type="submission" date="2012-11" db="EMBL/GenBank/DDBJ databases">
        <title>The complete genome sequence of Corynebacterium maris Coryn-1 (=DSM 45190).</title>
        <authorList>
            <person name="Schaffert L."/>
            <person name="Albersmeier A."/>
            <person name="Kalinowski J."/>
            <person name="Ruckert C."/>
        </authorList>
    </citation>
    <scope>NUCLEOTIDE SEQUENCE [LARGE SCALE GENOMIC DNA]</scope>
    <source>
        <strain evidence="15">Coryn-1</strain>
    </source>
</reference>
<feature type="binding site" evidence="10">
    <location>
        <position position="17"/>
    </location>
    <ligand>
        <name>ADP</name>
        <dbReference type="ChEBI" id="CHEBI:456216"/>
    </ligand>
</feature>
<evidence type="ECO:0000256" key="6">
    <source>
        <dbReference type="ARBA" id="ARBA00022798"/>
    </source>
</evidence>
<evidence type="ECO:0000256" key="7">
    <source>
        <dbReference type="ARBA" id="ARBA00022840"/>
    </source>
</evidence>
<dbReference type="GO" id="GO:0005524">
    <property type="term" value="F:ATP binding"/>
    <property type="evidence" value="ECO:0007669"/>
    <property type="project" value="UniProtKB-UniRule"/>
</dbReference>
<feature type="binding site" evidence="10">
    <location>
        <position position="317"/>
    </location>
    <ligand>
        <name>ADP</name>
        <dbReference type="ChEBI" id="CHEBI:456216"/>
    </ligand>
</feature>
<dbReference type="InterPro" id="IPR005999">
    <property type="entry name" value="Glycerol_kin"/>
</dbReference>
<evidence type="ECO:0000256" key="4">
    <source>
        <dbReference type="ARBA" id="ARBA00022741"/>
    </source>
</evidence>
<organism evidence="14 15">
    <name type="scientific">Corynebacterium maris DSM 45190</name>
    <dbReference type="NCBI Taxonomy" id="1224163"/>
    <lineage>
        <taxon>Bacteria</taxon>
        <taxon>Bacillati</taxon>
        <taxon>Actinomycetota</taxon>
        <taxon>Actinomycetes</taxon>
        <taxon>Mycobacteriales</taxon>
        <taxon>Corynebacteriaceae</taxon>
        <taxon>Corynebacterium</taxon>
    </lineage>
</organism>
<evidence type="ECO:0000313" key="14">
    <source>
        <dbReference type="EMBL" id="AGS35877.1"/>
    </source>
</evidence>
<feature type="binding site" evidence="10">
    <location>
        <position position="87"/>
    </location>
    <ligand>
        <name>sn-glycerol 3-phosphate</name>
        <dbReference type="ChEBI" id="CHEBI:57597"/>
    </ligand>
</feature>
<sequence>MVAVHHTPLIATIDQGTTSSRCLILDAAGQVLGSAQFEHEQIFPRQGWVEHDALEIWDNVRRAVSAAMVEIDAAPQDVGAIGLTNQRETAVVWDKRTGRPIHNAIVWQDTRTADVAGDDPRRWLERTGLLANSYPAGPKIAWILDHVDGARQRAEAGELLAGTMDTWLLWNLTGGAAGDAGRPALHVTDVTNASRTLLMDLRTLQWDPQLCEEVGVPPAMLPEIRPSIGEFGRARSRGILPGVPITGVLGDQQAALFGQACFAEGDAKNTYGTGLFMLLNTGPTPHISRHGLLTTVAWQVAGQAPVYALEGSVAVGGSLIQWLRDQLGIVRDAAESETLAAQVDDSAGVYIVPAFSGLFAPRWRADARGVIVGLTRYVDRRHLARAALEATCLQTLEVTEAMSADSGVAPERLRVDGGMVANDLLMQLQADVLGMDVQRPANIETTALGAAYAAGLGEGIFSSLEEIAGLVGVERSWSPTMGDKDRRKLVDGWNTAVEKSYGLAD</sequence>
<feature type="domain" description="Carbohydrate kinase FGGY N-terminal" evidence="12">
    <location>
        <begin position="10"/>
        <end position="258"/>
    </location>
</feature>
<feature type="binding site" evidence="10">
    <location>
        <position position="422"/>
    </location>
    <ligand>
        <name>ADP</name>
        <dbReference type="ChEBI" id="CHEBI:456216"/>
    </ligand>
</feature>
<dbReference type="Proteomes" id="UP000015388">
    <property type="component" value="Chromosome"/>
</dbReference>
<keyword evidence="7 10" id="KW-0067">ATP-binding</keyword>
<dbReference type="RefSeq" id="WP_020935809.1">
    <property type="nucleotide sequence ID" value="NC_021915.1"/>
</dbReference>
<feature type="binding site" evidence="10">
    <location>
        <position position="251"/>
    </location>
    <ligand>
        <name>sn-glycerol 3-phosphate</name>
        <dbReference type="ChEBI" id="CHEBI:57597"/>
    </ligand>
</feature>
<dbReference type="NCBIfam" id="NF000756">
    <property type="entry name" value="PRK00047.1"/>
    <property type="match status" value="1"/>
</dbReference>
<dbReference type="InterPro" id="IPR000577">
    <property type="entry name" value="Carb_kinase_FGGY"/>
</dbReference>
<feature type="binding site" evidence="10">
    <location>
        <position position="273"/>
    </location>
    <ligand>
        <name>ATP</name>
        <dbReference type="ChEBI" id="CHEBI:30616"/>
    </ligand>
</feature>
<dbReference type="AlphaFoldDB" id="S5SXL1"/>
<evidence type="ECO:0000256" key="8">
    <source>
        <dbReference type="ARBA" id="ARBA00052101"/>
    </source>
</evidence>
<keyword evidence="6 10" id="KW-0319">Glycerol metabolism</keyword>
<feature type="binding site" evidence="10">
    <location>
        <position position="418"/>
    </location>
    <ligand>
        <name>ATP</name>
        <dbReference type="ChEBI" id="CHEBI:30616"/>
    </ligand>
</feature>
<feature type="binding site" evidence="10">
    <location>
        <position position="317"/>
    </location>
    <ligand>
        <name>ATP</name>
        <dbReference type="ChEBI" id="CHEBI:30616"/>
    </ligand>
</feature>
<feature type="binding site" evidence="10">
    <location>
        <position position="87"/>
    </location>
    <ligand>
        <name>glycerol</name>
        <dbReference type="ChEBI" id="CHEBI:17754"/>
    </ligand>
</feature>
<feature type="binding site" evidence="10">
    <location>
        <position position="19"/>
    </location>
    <ligand>
        <name>ATP</name>
        <dbReference type="ChEBI" id="CHEBI:30616"/>
    </ligand>
</feature>
<dbReference type="eggNOG" id="COG0554">
    <property type="taxonomic scope" value="Bacteria"/>
</dbReference>
<dbReference type="InterPro" id="IPR018484">
    <property type="entry name" value="FGGY_N"/>
</dbReference>